<dbReference type="Pfam" id="PF04616">
    <property type="entry name" value="Glyco_hydro_43"/>
    <property type="match status" value="1"/>
</dbReference>
<dbReference type="Pfam" id="PF17851">
    <property type="entry name" value="GH43_C2"/>
    <property type="match status" value="1"/>
</dbReference>
<dbReference type="Gene3D" id="2.115.10.20">
    <property type="entry name" value="Glycosyl hydrolase domain, family 43"/>
    <property type="match status" value="1"/>
</dbReference>
<dbReference type="Gene3D" id="2.60.120.200">
    <property type="match status" value="1"/>
</dbReference>
<sequence>MKNFNCWLIIILWSGLTQAVALAQPGFKNPVIRGFNPDPSICRVGDDFYLVTSSFEYFPGLPIYHSRDLVHWEQIGHCLTRDEQLPLQNAPASGGLFAPSIRYHDGLFYVVCTNVSGGGNFYCTAKDPTGPWSDPIWVDIKSIDPDIFWDDDGKTYFVTQGDQGIRVTEIDIRTGKVIGPESLVWGGIGGRFPEAPHIYKKDGFYYLLLGEGGTEYMHSATIGRSKHVLGPYESCPLNPILTHANRIGQGNTIQGVGHADFVQAADGSWWAVFLGFRVTQQYAYYHVLGRETFLAPVDWPTGGWPQVNGNGTVDLQMNIPTLPQQPFLEPPARTDFDEEHLGVEWQYLRNPIRENYSLSERKGMWRMSPSMFTLDDVGAVSLIARRQTEHDFLAETALELESTDVHAEAGMTLLQNNTHHYDLFVKRHGTGFVVQLRVKVGSLSYIAGEKEIGKGQVVLKIVGNSRQYTFFAKESAEKAYVQIGTLDTRYLSTEVAGGFTGVMIGLYTSAAGQQVDAKAYVDWFEYQPLSQSY</sequence>
<dbReference type="RefSeq" id="WP_380902554.1">
    <property type="nucleotide sequence ID" value="NZ_JBHUEG010000007.1"/>
</dbReference>
<dbReference type="SUPFAM" id="SSF49899">
    <property type="entry name" value="Concanavalin A-like lectins/glucanases"/>
    <property type="match status" value="1"/>
</dbReference>
<dbReference type="GO" id="GO:0016787">
    <property type="term" value="F:hydrolase activity"/>
    <property type="evidence" value="ECO:0007669"/>
    <property type="project" value="UniProtKB-KW"/>
</dbReference>
<dbReference type="InterPro" id="IPR013320">
    <property type="entry name" value="ConA-like_dom_sf"/>
</dbReference>
<evidence type="ECO:0000256" key="1">
    <source>
        <dbReference type="ARBA" id="ARBA00009865"/>
    </source>
</evidence>
<dbReference type="SUPFAM" id="SSF75005">
    <property type="entry name" value="Arabinanase/levansucrase/invertase"/>
    <property type="match status" value="1"/>
</dbReference>
<feature type="signal peptide" evidence="5">
    <location>
        <begin position="1"/>
        <end position="23"/>
    </location>
</feature>
<keyword evidence="8" id="KW-1185">Reference proteome</keyword>
<dbReference type="PANTHER" id="PTHR42812:SF12">
    <property type="entry name" value="BETA-XYLOSIDASE-RELATED"/>
    <property type="match status" value="1"/>
</dbReference>
<evidence type="ECO:0000259" key="6">
    <source>
        <dbReference type="Pfam" id="PF17851"/>
    </source>
</evidence>
<gene>
    <name evidence="7" type="ORF">ACFSR5_08190</name>
</gene>
<reference evidence="8" key="1">
    <citation type="journal article" date="2019" name="Int. J. Syst. Evol. Microbiol.">
        <title>The Global Catalogue of Microorganisms (GCM) 10K type strain sequencing project: providing services to taxonomists for standard genome sequencing and annotation.</title>
        <authorList>
            <consortium name="The Broad Institute Genomics Platform"/>
            <consortium name="The Broad Institute Genome Sequencing Center for Infectious Disease"/>
            <person name="Wu L."/>
            <person name="Ma J."/>
        </authorList>
    </citation>
    <scope>NUCLEOTIDE SEQUENCE [LARGE SCALE GENOMIC DNA]</scope>
    <source>
        <strain evidence="8">KCTC 42662</strain>
    </source>
</reference>
<keyword evidence="5" id="KW-0732">Signal</keyword>
<feature type="domain" description="Beta-xylosidase C-terminal Concanavalin A-like" evidence="6">
    <location>
        <begin position="333"/>
        <end position="527"/>
    </location>
</feature>
<evidence type="ECO:0000256" key="3">
    <source>
        <dbReference type="ARBA" id="ARBA00023295"/>
    </source>
</evidence>
<name>A0ABW5KFL4_9SPHI</name>
<dbReference type="EMBL" id="JBHULR010000003">
    <property type="protein sequence ID" value="MFD2547621.1"/>
    <property type="molecule type" value="Genomic_DNA"/>
</dbReference>
<dbReference type="CDD" id="cd18617">
    <property type="entry name" value="GH43_XynB-like"/>
    <property type="match status" value="1"/>
</dbReference>
<dbReference type="InterPro" id="IPR006710">
    <property type="entry name" value="Glyco_hydro_43"/>
</dbReference>
<evidence type="ECO:0000313" key="7">
    <source>
        <dbReference type="EMBL" id="MFD2547621.1"/>
    </source>
</evidence>
<evidence type="ECO:0000256" key="4">
    <source>
        <dbReference type="RuleBase" id="RU361187"/>
    </source>
</evidence>
<dbReference type="Proteomes" id="UP001597545">
    <property type="component" value="Unassembled WGS sequence"/>
</dbReference>
<evidence type="ECO:0000256" key="2">
    <source>
        <dbReference type="ARBA" id="ARBA00022801"/>
    </source>
</evidence>
<evidence type="ECO:0000313" key="8">
    <source>
        <dbReference type="Proteomes" id="UP001597545"/>
    </source>
</evidence>
<dbReference type="InterPro" id="IPR041542">
    <property type="entry name" value="GH43_C2"/>
</dbReference>
<dbReference type="PANTHER" id="PTHR42812">
    <property type="entry name" value="BETA-XYLOSIDASE"/>
    <property type="match status" value="1"/>
</dbReference>
<proteinExistence type="inferred from homology"/>
<protein>
    <submittedName>
        <fullName evidence="7">Glycoside hydrolase family 43 protein</fullName>
    </submittedName>
</protein>
<evidence type="ECO:0000256" key="5">
    <source>
        <dbReference type="SAM" id="SignalP"/>
    </source>
</evidence>
<accession>A0ABW5KFL4</accession>
<comment type="similarity">
    <text evidence="1 4">Belongs to the glycosyl hydrolase 43 family.</text>
</comment>
<dbReference type="InterPro" id="IPR051795">
    <property type="entry name" value="Glycosyl_Hydrlase_43"/>
</dbReference>
<feature type="chain" id="PRO_5047070000" evidence="5">
    <location>
        <begin position="24"/>
        <end position="533"/>
    </location>
</feature>
<comment type="caution">
    <text evidence="7">The sequence shown here is derived from an EMBL/GenBank/DDBJ whole genome shotgun (WGS) entry which is preliminary data.</text>
</comment>
<organism evidence="7 8">
    <name type="scientific">Sphingobacterium suaedae</name>
    <dbReference type="NCBI Taxonomy" id="1686402"/>
    <lineage>
        <taxon>Bacteria</taxon>
        <taxon>Pseudomonadati</taxon>
        <taxon>Bacteroidota</taxon>
        <taxon>Sphingobacteriia</taxon>
        <taxon>Sphingobacteriales</taxon>
        <taxon>Sphingobacteriaceae</taxon>
        <taxon>Sphingobacterium</taxon>
    </lineage>
</organism>
<dbReference type="InterPro" id="IPR023296">
    <property type="entry name" value="Glyco_hydro_beta-prop_sf"/>
</dbReference>
<keyword evidence="2 4" id="KW-0378">Hydrolase</keyword>
<keyword evidence="3 4" id="KW-0326">Glycosidase</keyword>